<evidence type="ECO:0000313" key="2">
    <source>
        <dbReference type="EMBL" id="AEN88400.1"/>
    </source>
</evidence>
<proteinExistence type="predicted"/>
<protein>
    <submittedName>
        <fullName evidence="2">Uncharacterized protein</fullName>
    </submittedName>
</protein>
<feature type="region of interest" description="Disordered" evidence="1">
    <location>
        <begin position="46"/>
        <end position="66"/>
    </location>
</feature>
<dbReference type="AlphaFoldDB" id="A0A8D3WYG7"/>
<reference evidence="2 3" key="1">
    <citation type="journal article" date="2011" name="J. Bacteriol.">
        <title>Complete genome sequence of the industrial strain Bacillus megaterium WSH-002.</title>
        <authorList>
            <person name="Liu L."/>
            <person name="Li Y."/>
            <person name="Zhang J."/>
            <person name="Zou W."/>
            <person name="Zhou Z."/>
            <person name="Liu J."/>
            <person name="Li X."/>
            <person name="Wang L."/>
            <person name="Chen J."/>
        </authorList>
    </citation>
    <scope>NUCLEOTIDE SEQUENCE [LARGE SCALE GENOMIC DNA]</scope>
    <source>
        <strain evidence="2 3">WSH-002</strain>
    </source>
</reference>
<name>A0A8D3WYG7_PRIMW</name>
<feature type="compositionally biased region" description="Basic and acidic residues" evidence="1">
    <location>
        <begin position="46"/>
        <end position="59"/>
    </location>
</feature>
<sequence>MCLSSFHFLVLSCLLKKHIHKWETVYIRNLEMKWRERYLWKETNLEDKKQSGQKRREGKSLISTMS</sequence>
<organism evidence="2 3">
    <name type="scientific">Priestia megaterium (strain WSH-002)</name>
    <name type="common">Bacillus megaterium</name>
    <dbReference type="NCBI Taxonomy" id="1006007"/>
    <lineage>
        <taxon>Bacteria</taxon>
        <taxon>Bacillati</taxon>
        <taxon>Bacillota</taxon>
        <taxon>Bacilli</taxon>
        <taxon>Bacillales</taxon>
        <taxon>Bacillaceae</taxon>
        <taxon>Priestia</taxon>
    </lineage>
</organism>
<dbReference type="Proteomes" id="UP000001283">
    <property type="component" value="Chromosome"/>
</dbReference>
<dbReference type="KEGG" id="bmh:BMWSH_1517"/>
<evidence type="ECO:0000313" key="3">
    <source>
        <dbReference type="Proteomes" id="UP000001283"/>
    </source>
</evidence>
<dbReference type="EMBL" id="CP003017">
    <property type="protein sequence ID" value="AEN88400.1"/>
    <property type="molecule type" value="Genomic_DNA"/>
</dbReference>
<gene>
    <name evidence="2" type="ORF">BMWSH_1517</name>
</gene>
<accession>A0A8D3WYG7</accession>
<evidence type="ECO:0000256" key="1">
    <source>
        <dbReference type="SAM" id="MobiDB-lite"/>
    </source>
</evidence>